<keyword evidence="7 9" id="KW-0472">Membrane</keyword>
<reference evidence="12" key="1">
    <citation type="submission" date="2017-02" db="UniProtKB">
        <authorList>
            <consortium name="WormBaseParasite"/>
        </authorList>
    </citation>
    <scope>IDENTIFICATION</scope>
</reference>
<dbReference type="PANTHER" id="PTHR11893:SF36">
    <property type="entry name" value="INNEXIN-5"/>
    <property type="match status" value="1"/>
</dbReference>
<keyword evidence="3" id="KW-1003">Cell membrane</keyword>
<reference evidence="10 11" key="2">
    <citation type="submission" date="2018-11" db="EMBL/GenBank/DDBJ databases">
        <authorList>
            <consortium name="Pathogen Informatics"/>
        </authorList>
    </citation>
    <scope>NUCLEOTIDE SEQUENCE [LARGE SCALE GENOMIC DNA]</scope>
</reference>
<keyword evidence="2" id="KW-0813">Transport</keyword>
<evidence type="ECO:0000256" key="8">
    <source>
        <dbReference type="ARBA" id="ARBA00023303"/>
    </source>
</evidence>
<keyword evidence="4 9" id="KW-0812">Transmembrane</keyword>
<dbReference type="WBParaSite" id="TTAC_0000231501-mRNA-1">
    <property type="protein sequence ID" value="TTAC_0000231501-mRNA-1"/>
    <property type="gene ID" value="TTAC_0000231501"/>
</dbReference>
<dbReference type="GO" id="GO:0034220">
    <property type="term" value="P:monoatomic ion transmembrane transport"/>
    <property type="evidence" value="ECO:0007669"/>
    <property type="project" value="UniProtKB-KW"/>
</dbReference>
<evidence type="ECO:0000256" key="5">
    <source>
        <dbReference type="ARBA" id="ARBA00022989"/>
    </source>
</evidence>
<evidence type="ECO:0000313" key="11">
    <source>
        <dbReference type="Proteomes" id="UP000274429"/>
    </source>
</evidence>
<evidence type="ECO:0000313" key="10">
    <source>
        <dbReference type="EMBL" id="VDM19571.1"/>
    </source>
</evidence>
<name>A0A0R3WNH7_HYDTA</name>
<dbReference type="GO" id="GO:0005886">
    <property type="term" value="C:plasma membrane"/>
    <property type="evidence" value="ECO:0007669"/>
    <property type="project" value="UniProtKB-SubCell"/>
</dbReference>
<dbReference type="OrthoDB" id="5867527at2759"/>
<gene>
    <name evidence="10" type="ORF">TTAC_LOCUS2302</name>
</gene>
<accession>A0A0R3WNH7</accession>
<evidence type="ECO:0000256" key="1">
    <source>
        <dbReference type="ARBA" id="ARBA00004651"/>
    </source>
</evidence>
<keyword evidence="8" id="KW-0407">Ion channel</keyword>
<evidence type="ECO:0000313" key="12">
    <source>
        <dbReference type="WBParaSite" id="TTAC_0000231501-mRNA-1"/>
    </source>
</evidence>
<dbReference type="GO" id="GO:0005243">
    <property type="term" value="F:gap junction channel activity"/>
    <property type="evidence" value="ECO:0007669"/>
    <property type="project" value="TreeGrafter"/>
</dbReference>
<keyword evidence="11" id="KW-1185">Reference proteome</keyword>
<evidence type="ECO:0000256" key="7">
    <source>
        <dbReference type="ARBA" id="ARBA00023136"/>
    </source>
</evidence>
<keyword evidence="5 9" id="KW-1133">Transmembrane helix</keyword>
<dbReference type="InterPro" id="IPR000990">
    <property type="entry name" value="Innexin"/>
</dbReference>
<dbReference type="EMBL" id="UYWX01000942">
    <property type="protein sequence ID" value="VDM19571.1"/>
    <property type="molecule type" value="Genomic_DNA"/>
</dbReference>
<dbReference type="PANTHER" id="PTHR11893">
    <property type="entry name" value="INNEXIN"/>
    <property type="match status" value="1"/>
</dbReference>
<sequence>MVGKEFIDLFRSFQTNTNLSVDDFADRLNLFTVILLLLCTLLISMKQYVFNSISCYIPVQPSGSEFKNYLADYCWVHGTIPLRPDERMPSTPEEWNLYDKYRRISRFTALSDPFALSLKTVECGLMQSRETRAFNFNAHLFKSPYIVGIQVCISSAINRDSVVWK</sequence>
<dbReference type="STRING" id="6205.A0A0R3WNH7"/>
<organism evidence="12">
    <name type="scientific">Hydatigena taeniaeformis</name>
    <name type="common">Feline tapeworm</name>
    <name type="synonym">Taenia taeniaeformis</name>
    <dbReference type="NCBI Taxonomy" id="6205"/>
    <lineage>
        <taxon>Eukaryota</taxon>
        <taxon>Metazoa</taxon>
        <taxon>Spiralia</taxon>
        <taxon>Lophotrochozoa</taxon>
        <taxon>Platyhelminthes</taxon>
        <taxon>Cestoda</taxon>
        <taxon>Eucestoda</taxon>
        <taxon>Cyclophyllidea</taxon>
        <taxon>Taeniidae</taxon>
        <taxon>Hydatigera</taxon>
    </lineage>
</organism>
<dbReference type="Proteomes" id="UP000274429">
    <property type="component" value="Unassembled WGS sequence"/>
</dbReference>
<keyword evidence="6" id="KW-0406">Ion transport</keyword>
<dbReference type="AlphaFoldDB" id="A0A0R3WNH7"/>
<protein>
    <submittedName>
        <fullName evidence="12">Innexin</fullName>
    </submittedName>
</protein>
<feature type="transmembrane region" description="Helical" evidence="9">
    <location>
        <begin position="28"/>
        <end position="45"/>
    </location>
</feature>
<evidence type="ECO:0000256" key="3">
    <source>
        <dbReference type="ARBA" id="ARBA00022475"/>
    </source>
</evidence>
<dbReference type="Pfam" id="PF00876">
    <property type="entry name" value="Innexin"/>
    <property type="match status" value="1"/>
</dbReference>
<evidence type="ECO:0000256" key="2">
    <source>
        <dbReference type="ARBA" id="ARBA00022448"/>
    </source>
</evidence>
<evidence type="ECO:0000256" key="9">
    <source>
        <dbReference type="SAM" id="Phobius"/>
    </source>
</evidence>
<dbReference type="GO" id="GO:0005921">
    <property type="term" value="C:gap junction"/>
    <property type="evidence" value="ECO:0007669"/>
    <property type="project" value="TreeGrafter"/>
</dbReference>
<evidence type="ECO:0000256" key="6">
    <source>
        <dbReference type="ARBA" id="ARBA00023065"/>
    </source>
</evidence>
<evidence type="ECO:0000256" key="4">
    <source>
        <dbReference type="ARBA" id="ARBA00022692"/>
    </source>
</evidence>
<proteinExistence type="predicted"/>
<comment type="subcellular location">
    <subcellularLocation>
        <location evidence="1">Cell membrane</location>
        <topology evidence="1">Multi-pass membrane protein</topology>
    </subcellularLocation>
</comment>